<dbReference type="RefSeq" id="WP_042730979.1">
    <property type="nucleotide sequence ID" value="NZ_JXNZ01000165.1"/>
</dbReference>
<evidence type="ECO:0000256" key="2">
    <source>
        <dbReference type="ARBA" id="ARBA00022840"/>
    </source>
</evidence>
<dbReference type="PROSITE" id="PS00676">
    <property type="entry name" value="SIGMA54_INTERACT_2"/>
    <property type="match status" value="1"/>
</dbReference>
<protein>
    <submittedName>
        <fullName evidence="7">Fis family transcriptional regulator</fullName>
    </submittedName>
</protein>
<dbReference type="InterPro" id="IPR025662">
    <property type="entry name" value="Sigma_54_int_dom_ATP-bd_1"/>
</dbReference>
<dbReference type="InterPro" id="IPR025943">
    <property type="entry name" value="Sigma_54_int_dom_ATP-bd_2"/>
</dbReference>
<dbReference type="PANTHER" id="PTHR32071">
    <property type="entry name" value="TRANSCRIPTIONAL REGULATORY PROTEIN"/>
    <property type="match status" value="1"/>
</dbReference>
<dbReference type="InterPro" id="IPR004096">
    <property type="entry name" value="V4R"/>
</dbReference>
<dbReference type="SUPFAM" id="SSF46689">
    <property type="entry name" value="Homeodomain-like"/>
    <property type="match status" value="1"/>
</dbReference>
<evidence type="ECO:0000256" key="4">
    <source>
        <dbReference type="ARBA" id="ARBA00023125"/>
    </source>
</evidence>
<dbReference type="GO" id="GO:0006355">
    <property type="term" value="P:regulation of DNA-templated transcription"/>
    <property type="evidence" value="ECO:0007669"/>
    <property type="project" value="InterPro"/>
</dbReference>
<dbReference type="InterPro" id="IPR024096">
    <property type="entry name" value="NO_sig/Golgi_transp_ligand-bd"/>
</dbReference>
<sequence>MADKLISLAELSRGTQKQPARGASEQLPPGAAPTLQDLTECLMFSPGDGRIWLNGARMLLMHNSGVGALRRELIESMGLARARGIMLRTGYHCGARDAALIKERFPEADILALFAAGPIIHAIEGAVKVEPVHFEFDMNLGTYYGEFLWHHSSEDDEHIAQYGIGTEPACWMQTGYAIGYTSAMVGRLILYREVECRSTGSSICRLVGKPAEEWDDAEEDLADLNAEPFVSTGGRSAAPQGRGDKGALPARLLADPTPAQDSDMVGISSAFNAACHMLRRVAPTQATVLFTGESGVGKEMFARMLHRISPRHDEPFVAINCAAIPENLMESELFGVERGAYTGATQSRAGRFERANGGTLFLDEIATLSLVAQGKLLRALQEGEVERVGGSRTLKVDVRVVAATNVDLRAAAQRGEFREDLFFRLNVFPIHLPPLRERKEDIPLLMTHFLHRFTQRHGRQISGFTPRTADTLLAYDFPGNIRELQNLVERGVISAPDGGAIDLSHLFTSGERLALPMFSIGTRGQLAAAPNAQAAPPQAPAAPIRSGDEALQQLFGGKDLSRLSLQEVEDAMIDRCLSEVKGNVSEAARRLGLTRAQLSYRLSRRPAID</sequence>
<keyword evidence="5" id="KW-0804">Transcription</keyword>
<dbReference type="InterPro" id="IPR002197">
    <property type="entry name" value="HTH_Fis"/>
</dbReference>
<dbReference type="CDD" id="cd00009">
    <property type="entry name" value="AAA"/>
    <property type="match status" value="1"/>
</dbReference>
<dbReference type="InterPro" id="IPR009057">
    <property type="entry name" value="Homeodomain-like_sf"/>
</dbReference>
<keyword evidence="1" id="KW-0547">Nucleotide-binding</keyword>
<dbReference type="PROSITE" id="PS50045">
    <property type="entry name" value="SIGMA54_INTERACT_4"/>
    <property type="match status" value="1"/>
</dbReference>
<dbReference type="SUPFAM" id="SSF111126">
    <property type="entry name" value="Ligand-binding domain in the NO signalling and Golgi transport"/>
    <property type="match status" value="1"/>
</dbReference>
<accession>A0A0D0PBW6</accession>
<evidence type="ECO:0000259" key="6">
    <source>
        <dbReference type="PROSITE" id="PS50045"/>
    </source>
</evidence>
<evidence type="ECO:0000256" key="1">
    <source>
        <dbReference type="ARBA" id="ARBA00022741"/>
    </source>
</evidence>
<dbReference type="SMART" id="SM00989">
    <property type="entry name" value="V4R"/>
    <property type="match status" value="1"/>
</dbReference>
<dbReference type="FunFam" id="3.40.50.300:FF:000006">
    <property type="entry name" value="DNA-binding transcriptional regulator NtrC"/>
    <property type="match status" value="1"/>
</dbReference>
<dbReference type="OrthoDB" id="9804019at2"/>
<reference evidence="7" key="1">
    <citation type="submission" date="2015-01" db="EMBL/GenBank/DDBJ databases">
        <title>Draft Genome Sequence of the Biocontrol and Plant Growth-Promoting Rhizobacteria (PGPR) Pseudomonas fluorescens UM270.</title>
        <authorList>
            <person name="Hernandez-Salmeron J.E."/>
            <person name="Santoyo G."/>
            <person name="Moreno-Hagelsieb G."/>
            <person name="Hernandez-Leon R."/>
        </authorList>
    </citation>
    <scope>NUCLEOTIDE SEQUENCE [LARGE SCALE GENOMIC DNA]</scope>
    <source>
        <strain evidence="7">UM270</strain>
    </source>
</reference>
<keyword evidence="4" id="KW-0238">DNA-binding</keyword>
<evidence type="ECO:0000256" key="3">
    <source>
        <dbReference type="ARBA" id="ARBA00023015"/>
    </source>
</evidence>
<dbReference type="Gene3D" id="3.40.50.300">
    <property type="entry name" value="P-loop containing nucleotide triphosphate hydrolases"/>
    <property type="match status" value="1"/>
</dbReference>
<dbReference type="Gene3D" id="1.10.10.60">
    <property type="entry name" value="Homeodomain-like"/>
    <property type="match status" value="1"/>
</dbReference>
<dbReference type="PANTHER" id="PTHR32071:SF117">
    <property type="entry name" value="PTS-DEPENDENT DIHYDROXYACETONE KINASE OPERON REGULATORY PROTEIN-RELATED"/>
    <property type="match status" value="1"/>
</dbReference>
<dbReference type="InterPro" id="IPR058031">
    <property type="entry name" value="AAA_lid_NorR"/>
</dbReference>
<comment type="caution">
    <text evidence="7">The sequence shown here is derived from an EMBL/GenBank/DDBJ whole genome shotgun (WGS) entry which is preliminary data.</text>
</comment>
<dbReference type="GO" id="GO:0005524">
    <property type="term" value="F:ATP binding"/>
    <property type="evidence" value="ECO:0007669"/>
    <property type="project" value="UniProtKB-KW"/>
</dbReference>
<dbReference type="Gene3D" id="3.30.1380.20">
    <property type="entry name" value="Trafficking protein particle complex subunit 3"/>
    <property type="match status" value="1"/>
</dbReference>
<gene>
    <name evidence="7" type="ORF">RL74_17080</name>
</gene>
<dbReference type="InterPro" id="IPR025944">
    <property type="entry name" value="Sigma_54_int_dom_CS"/>
</dbReference>
<dbReference type="Pfam" id="PF02954">
    <property type="entry name" value="HTH_8"/>
    <property type="match status" value="1"/>
</dbReference>
<evidence type="ECO:0000313" key="7">
    <source>
        <dbReference type="EMBL" id="KIQ58177.1"/>
    </source>
</evidence>
<dbReference type="SUPFAM" id="SSF52540">
    <property type="entry name" value="P-loop containing nucleoside triphosphate hydrolases"/>
    <property type="match status" value="1"/>
</dbReference>
<dbReference type="Pfam" id="PF25601">
    <property type="entry name" value="AAA_lid_14"/>
    <property type="match status" value="1"/>
</dbReference>
<dbReference type="PATRIC" id="fig|294.124.peg.3524"/>
<dbReference type="Proteomes" id="UP000032101">
    <property type="component" value="Unassembled WGS sequence"/>
</dbReference>
<dbReference type="PROSITE" id="PS00675">
    <property type="entry name" value="SIGMA54_INTERACT_1"/>
    <property type="match status" value="1"/>
</dbReference>
<dbReference type="InterPro" id="IPR027417">
    <property type="entry name" value="P-loop_NTPase"/>
</dbReference>
<dbReference type="InterPro" id="IPR002078">
    <property type="entry name" value="Sigma_54_int"/>
</dbReference>
<keyword evidence="3" id="KW-0805">Transcription regulation</keyword>
<dbReference type="Pfam" id="PF02830">
    <property type="entry name" value="V4R"/>
    <property type="match status" value="1"/>
</dbReference>
<dbReference type="PRINTS" id="PR01590">
    <property type="entry name" value="HTHFIS"/>
</dbReference>
<proteinExistence type="predicted"/>
<keyword evidence="2" id="KW-0067">ATP-binding</keyword>
<dbReference type="InterPro" id="IPR003593">
    <property type="entry name" value="AAA+_ATPase"/>
</dbReference>
<dbReference type="Pfam" id="PF06505">
    <property type="entry name" value="XylR_N"/>
    <property type="match status" value="1"/>
</dbReference>
<dbReference type="Gene3D" id="1.10.8.60">
    <property type="match status" value="1"/>
</dbReference>
<dbReference type="EMBL" id="JXNZ01000165">
    <property type="protein sequence ID" value="KIQ58177.1"/>
    <property type="molecule type" value="Genomic_DNA"/>
</dbReference>
<dbReference type="InterPro" id="IPR010523">
    <property type="entry name" value="XylR_N"/>
</dbReference>
<dbReference type="Pfam" id="PF00158">
    <property type="entry name" value="Sigma54_activat"/>
    <property type="match status" value="1"/>
</dbReference>
<dbReference type="PROSITE" id="PS00688">
    <property type="entry name" value="SIGMA54_INTERACT_3"/>
    <property type="match status" value="1"/>
</dbReference>
<dbReference type="AlphaFoldDB" id="A0A0D0PBW6"/>
<feature type="domain" description="Sigma-54 factor interaction" evidence="6">
    <location>
        <begin position="264"/>
        <end position="493"/>
    </location>
</feature>
<name>A0A0D0PBW6_PSEFL</name>
<organism evidence="7">
    <name type="scientific">Pseudomonas fluorescens</name>
    <dbReference type="NCBI Taxonomy" id="294"/>
    <lineage>
        <taxon>Bacteria</taxon>
        <taxon>Pseudomonadati</taxon>
        <taxon>Pseudomonadota</taxon>
        <taxon>Gammaproteobacteria</taxon>
        <taxon>Pseudomonadales</taxon>
        <taxon>Pseudomonadaceae</taxon>
        <taxon>Pseudomonas</taxon>
    </lineage>
</organism>
<dbReference type="GO" id="GO:0043565">
    <property type="term" value="F:sequence-specific DNA binding"/>
    <property type="evidence" value="ECO:0007669"/>
    <property type="project" value="InterPro"/>
</dbReference>
<evidence type="ECO:0000256" key="5">
    <source>
        <dbReference type="ARBA" id="ARBA00023163"/>
    </source>
</evidence>
<dbReference type="SMART" id="SM00382">
    <property type="entry name" value="AAA"/>
    <property type="match status" value="1"/>
</dbReference>